<evidence type="ECO:0000313" key="6">
    <source>
        <dbReference type="EMBL" id="KAF6037742.1"/>
    </source>
</evidence>
<dbReference type="Proteomes" id="UP000593567">
    <property type="component" value="Unassembled WGS sequence"/>
</dbReference>
<evidence type="ECO:0000256" key="1">
    <source>
        <dbReference type="ARBA" id="ARBA00022574"/>
    </source>
</evidence>
<dbReference type="InterPro" id="IPR013320">
    <property type="entry name" value="ConA-like_dom_sf"/>
</dbReference>
<proteinExistence type="predicted"/>
<dbReference type="SMART" id="SM00320">
    <property type="entry name" value="WD40"/>
    <property type="match status" value="3"/>
</dbReference>
<dbReference type="GO" id="GO:0016020">
    <property type="term" value="C:membrane"/>
    <property type="evidence" value="ECO:0007669"/>
    <property type="project" value="UniProtKB-SubCell"/>
</dbReference>
<dbReference type="PANTHER" id="PTHR15036">
    <property type="entry name" value="PIKACHURIN-LIKE PROTEIN"/>
    <property type="match status" value="1"/>
</dbReference>
<dbReference type="Pfam" id="PF00400">
    <property type="entry name" value="WD40"/>
    <property type="match status" value="2"/>
</dbReference>
<dbReference type="CDD" id="cd00110">
    <property type="entry name" value="LamG"/>
    <property type="match status" value="2"/>
</dbReference>
<reference evidence="6" key="1">
    <citation type="submission" date="2020-06" db="EMBL/GenBank/DDBJ databases">
        <title>Draft genome of Bugula neritina, a colonial animal packing powerful symbionts and potential medicines.</title>
        <authorList>
            <person name="Rayko M."/>
        </authorList>
    </citation>
    <scope>NUCLEOTIDE SEQUENCE [LARGE SCALE GENOMIC DNA]</scope>
    <source>
        <strain evidence="6">Kwan_BN1</strain>
    </source>
</reference>
<evidence type="ECO:0000259" key="5">
    <source>
        <dbReference type="PROSITE" id="PS50025"/>
    </source>
</evidence>
<dbReference type="Pfam" id="PF02210">
    <property type="entry name" value="Laminin_G_2"/>
    <property type="match status" value="4"/>
</dbReference>
<feature type="repeat" description="WD" evidence="4">
    <location>
        <begin position="1466"/>
        <end position="1507"/>
    </location>
</feature>
<dbReference type="InterPro" id="IPR050372">
    <property type="entry name" value="Neurexin-related_CASP"/>
</dbReference>
<feature type="domain" description="Laminin G" evidence="5">
    <location>
        <begin position="138"/>
        <end position="323"/>
    </location>
</feature>
<evidence type="ECO:0000256" key="2">
    <source>
        <dbReference type="ARBA" id="ARBA00022737"/>
    </source>
</evidence>
<dbReference type="Gene3D" id="2.130.10.10">
    <property type="entry name" value="YVTN repeat-like/Quinoprotein amine dehydrogenase"/>
    <property type="match status" value="2"/>
</dbReference>
<dbReference type="InterPro" id="IPR019775">
    <property type="entry name" value="WD40_repeat_CS"/>
</dbReference>
<feature type="repeat" description="WD" evidence="4">
    <location>
        <begin position="1508"/>
        <end position="1549"/>
    </location>
</feature>
<keyword evidence="2" id="KW-0677">Repeat</keyword>
<evidence type="ECO:0000313" key="7">
    <source>
        <dbReference type="Proteomes" id="UP000593567"/>
    </source>
</evidence>
<comment type="caution">
    <text evidence="3">Lacks conserved residue(s) required for the propagation of feature annotation.</text>
</comment>
<dbReference type="PROSITE" id="PS00678">
    <property type="entry name" value="WD_REPEATS_1"/>
    <property type="match status" value="1"/>
</dbReference>
<gene>
    <name evidence="6" type="ORF">EB796_003949</name>
</gene>
<accession>A0A7J7KGE8</accession>
<dbReference type="SUPFAM" id="SSF50998">
    <property type="entry name" value="Quinoprotein alcohol dehydrogenase-like"/>
    <property type="match status" value="1"/>
</dbReference>
<feature type="domain" description="Laminin G" evidence="5">
    <location>
        <begin position="364"/>
        <end position="558"/>
    </location>
</feature>
<dbReference type="SUPFAM" id="SSF49899">
    <property type="entry name" value="Concanavalin A-like lectins/glucanases"/>
    <property type="match status" value="5"/>
</dbReference>
<organism evidence="6 7">
    <name type="scientific">Bugula neritina</name>
    <name type="common">Brown bryozoan</name>
    <name type="synonym">Sertularia neritina</name>
    <dbReference type="NCBI Taxonomy" id="10212"/>
    <lineage>
        <taxon>Eukaryota</taxon>
        <taxon>Metazoa</taxon>
        <taxon>Spiralia</taxon>
        <taxon>Lophotrochozoa</taxon>
        <taxon>Bryozoa</taxon>
        <taxon>Gymnolaemata</taxon>
        <taxon>Cheilostomatida</taxon>
        <taxon>Flustrina</taxon>
        <taxon>Buguloidea</taxon>
        <taxon>Bugulidae</taxon>
        <taxon>Bugula</taxon>
    </lineage>
</organism>
<keyword evidence="7" id="KW-1185">Reference proteome</keyword>
<dbReference type="InterPro" id="IPR015943">
    <property type="entry name" value="WD40/YVTN_repeat-like_dom_sf"/>
</dbReference>
<evidence type="ECO:0000256" key="3">
    <source>
        <dbReference type="PROSITE-ProRule" id="PRU00122"/>
    </source>
</evidence>
<dbReference type="InterPro" id="IPR011047">
    <property type="entry name" value="Quinoprotein_ADH-like_sf"/>
</dbReference>
<evidence type="ECO:0000256" key="4">
    <source>
        <dbReference type="PROSITE-ProRule" id="PRU00221"/>
    </source>
</evidence>
<dbReference type="PROSITE" id="PS50025">
    <property type="entry name" value="LAM_G_DOMAIN"/>
    <property type="match status" value="2"/>
</dbReference>
<protein>
    <submittedName>
        <fullName evidence="6">Nrx-1</fullName>
    </submittedName>
</protein>
<dbReference type="InterPro" id="IPR001680">
    <property type="entry name" value="WD40_rpt"/>
</dbReference>
<name>A0A7J7KGE8_BUGNE</name>
<keyword evidence="1 4" id="KW-0853">WD repeat</keyword>
<dbReference type="PROSITE" id="PS50294">
    <property type="entry name" value="WD_REPEATS_REGION"/>
    <property type="match status" value="2"/>
</dbReference>
<dbReference type="Gene3D" id="2.60.120.200">
    <property type="match status" value="5"/>
</dbReference>
<sequence length="1597" mass="175147">MTAEGTMFMTYSPSHPEYIKVFFDNGKLTVAVNIDGREVQTSLAGQYSDYEWHTLYIQRRADDMKTWVDGNSPTQVDSLQVDITSKDFYIYMKTIRLGADIPNPVPPYFFGHITNIGFPDTIEGYPITDPRELPMVRYPITFLTSGAFIRVPNQVEEMVSDFKIIVLIKTAQRDSLFLYQPGQNGQYLAGMIKDGNLQVRFNFGGGDKLIDTNAFVSDRTWHILEIYRKDPKKLSTKVDSSPAFEAVISTESVSFNHLGPMFIGGIPRNVLLVPGLRQFYTQEMQGYRGCMASLVKSSTLIDIGNEGLQDPEVRNAKLIVRGCQNQQVCSQCLHGCTRSPWLTSCDNTMIPFQGRCCEDPGIGFHFNVSGSAGYIKYRYIPPVSSTYDRISFGFRTCSPNGLLGKISGANTQEQIKLYLENGNIVAKYQLGGPNVATLTTEKTYSDSQLYILQFERNGLLGELTIRNSDTGAILEELDTFLSSTDEKLDGAQLLEIGSEELNGVYTNVYNGVIHGFQHTNLAIFNLAKGLAAGTSIKEPGTSHIRGGNMTALTGMDLCLPPPPDAINDCGPEKQTCQNFGVCENNRCNCTLTAYKGKFCTVQPTGHYYGFNNFEPGLAIHEYPEAVTTNEDYFAVGIMTYEPNGTIFRVESSDGTQYYHLRLINGHAQLEYRLRNRQMFITEDRMTLHSELSKYYVIRMNRTGDNVTFYVHNLQRYKVDDNIRGIPFRNQKELTSGGIMQQGQIKKDWNGILGGLYYNGKFIYLMSFSDTTYRKFGDIEIVYDPYMLKFPPVVCPVCVNGIRMEDGLCNCEYTGFAGKCCDESPLFGFQFKRYGSDAVLVYKNESMDGRDIDELSVSFKTAKGWGNAEILRVESLNGEQYIVVEIVDNLLKVRHNIGGTESEEVFRTVDIRQQRHHHVRIYRKGQTGYIELKTGDTQLEVIKKENVLFEDADAGVYVVNEAGKDFEIIPSPWPILCDKEAHSTCMPESPVPPVFGGAGGNFPELNVVAPIKGVVDPPVTGGPITVPVIAAIMGGLIFTSAIVFAAAGMKPGFLALSKGMVGGAGGKGAYIPVVDSKLGTFPNSHSNYMGTIGMETDGAGGGGGASQAGTRSLYEESVNQETRFDATDASLMGGATMNGGGGVGGGGGFNTYNSTNTWYARNETIENQGGYGGSTMGGYRNGYAGSVAGGSVAGSVYGFGTVTNPDQAFITLSEDIAVDNVVLTADGRYVVTGSNLGPPQVWNTNNGEMVTTMRGDFMGSTGLHLAANEQYLVGETMAEQASVDMNDIQTGNHIPIRRVAVWDFNTGNPLPIAVDQLCTASCVSKDGFKVVMAMTDKFGGGTTVKVLDLLSNKVLHEITYPETIGVADSASCVFISPDDRFVAVGFTNSFDNNANFIVFDLFNKSGVVDSPIVALNADPHCTVILNHDEALTGTRNGELVIWSMKTGKAQRQLTSGDTTMLSQRGMPAAHDMEVKEVALSDDGRYLASASADRTVKIWNMSSESLMHTLHGHNDEVWTVDIASDNTIVVSGSQDGTIKLWRLRNGNQITSFNATMDIFHARFSKDKKTVVALGDKFGARKLIMLQIVSQKKWRMKSTS</sequence>
<comment type="caution">
    <text evidence="6">The sequence shown here is derived from an EMBL/GenBank/DDBJ whole genome shotgun (WGS) entry which is preliminary data.</text>
</comment>
<dbReference type="OrthoDB" id="6275838at2759"/>
<dbReference type="SMART" id="SM00282">
    <property type="entry name" value="LamG"/>
    <property type="match status" value="4"/>
</dbReference>
<dbReference type="EMBL" id="VXIV02000525">
    <property type="protein sequence ID" value="KAF6037742.1"/>
    <property type="molecule type" value="Genomic_DNA"/>
</dbReference>
<dbReference type="PROSITE" id="PS50082">
    <property type="entry name" value="WD_REPEATS_2"/>
    <property type="match status" value="2"/>
</dbReference>
<dbReference type="PANTHER" id="PTHR15036:SF85">
    <property type="entry name" value="SP2353, ISOFORM A"/>
    <property type="match status" value="1"/>
</dbReference>
<dbReference type="InterPro" id="IPR001791">
    <property type="entry name" value="Laminin_G"/>
</dbReference>